<evidence type="ECO:0000256" key="11">
    <source>
        <dbReference type="ARBA" id="ARBA00049091"/>
    </source>
</evidence>
<dbReference type="InterPro" id="IPR013766">
    <property type="entry name" value="Thioredoxin_domain"/>
</dbReference>
<dbReference type="FunFam" id="3.40.30.10:FF:000007">
    <property type="entry name" value="Thioredoxin-dependent thiol peroxidase"/>
    <property type="match status" value="1"/>
</dbReference>
<comment type="subunit">
    <text evidence="2">Monomer.</text>
</comment>
<dbReference type="EMBL" id="MHTL01000009">
    <property type="protein sequence ID" value="OHA60775.1"/>
    <property type="molecule type" value="Genomic_DNA"/>
</dbReference>
<dbReference type="InterPro" id="IPR024706">
    <property type="entry name" value="Peroxiredoxin_AhpC-typ"/>
</dbReference>
<dbReference type="PIRSF" id="PIRSF000239">
    <property type="entry name" value="AHPC"/>
    <property type="match status" value="1"/>
</dbReference>
<dbReference type="GO" id="GO:0045454">
    <property type="term" value="P:cell redox homeostasis"/>
    <property type="evidence" value="ECO:0007669"/>
    <property type="project" value="TreeGrafter"/>
</dbReference>
<organism evidence="14 15">
    <name type="scientific">Candidatus Vogelbacteria bacterium RIFOXYD1_FULL_51_18</name>
    <dbReference type="NCBI Taxonomy" id="1802440"/>
    <lineage>
        <taxon>Bacteria</taxon>
        <taxon>Candidatus Vogeliibacteriota</taxon>
    </lineage>
</organism>
<evidence type="ECO:0000256" key="8">
    <source>
        <dbReference type="ARBA" id="ARBA00023284"/>
    </source>
</evidence>
<comment type="catalytic activity">
    <reaction evidence="11">
        <text>a hydroperoxide + [thioredoxin]-dithiol = an alcohol + [thioredoxin]-disulfide + H2O</text>
        <dbReference type="Rhea" id="RHEA:62620"/>
        <dbReference type="Rhea" id="RHEA-COMP:10698"/>
        <dbReference type="Rhea" id="RHEA-COMP:10700"/>
        <dbReference type="ChEBI" id="CHEBI:15377"/>
        <dbReference type="ChEBI" id="CHEBI:29950"/>
        <dbReference type="ChEBI" id="CHEBI:30879"/>
        <dbReference type="ChEBI" id="CHEBI:35924"/>
        <dbReference type="ChEBI" id="CHEBI:50058"/>
        <dbReference type="EC" id="1.11.1.24"/>
    </reaction>
</comment>
<gene>
    <name evidence="14" type="ORF">A2569_03340</name>
</gene>
<evidence type="ECO:0000256" key="3">
    <source>
        <dbReference type="ARBA" id="ARBA00013017"/>
    </source>
</evidence>
<dbReference type="STRING" id="1802440.A2569_03340"/>
<name>A0A1G2QJI5_9BACT</name>
<dbReference type="InterPro" id="IPR036249">
    <property type="entry name" value="Thioredoxin-like_sf"/>
</dbReference>
<evidence type="ECO:0000256" key="7">
    <source>
        <dbReference type="ARBA" id="ARBA00023157"/>
    </source>
</evidence>
<dbReference type="Pfam" id="PF00578">
    <property type="entry name" value="AhpC-TSA"/>
    <property type="match status" value="1"/>
</dbReference>
<dbReference type="AlphaFoldDB" id="A0A1G2QJI5"/>
<keyword evidence="7" id="KW-1015">Disulfide bond</keyword>
<evidence type="ECO:0000256" key="1">
    <source>
        <dbReference type="ARBA" id="ARBA00003330"/>
    </source>
</evidence>
<evidence type="ECO:0000256" key="12">
    <source>
        <dbReference type="PIRSR" id="PIRSR000239-1"/>
    </source>
</evidence>
<comment type="caution">
    <text evidence="14">The sequence shown here is derived from an EMBL/GenBank/DDBJ whole genome shotgun (WGS) entry which is preliminary data.</text>
</comment>
<keyword evidence="8" id="KW-0676">Redox-active center</keyword>
<evidence type="ECO:0000256" key="5">
    <source>
        <dbReference type="ARBA" id="ARBA00022862"/>
    </source>
</evidence>
<dbReference type="InterPro" id="IPR050924">
    <property type="entry name" value="Peroxiredoxin_BCP/PrxQ"/>
</dbReference>
<dbReference type="SUPFAM" id="SSF52833">
    <property type="entry name" value="Thioredoxin-like"/>
    <property type="match status" value="1"/>
</dbReference>
<dbReference type="Gene3D" id="3.40.30.10">
    <property type="entry name" value="Glutaredoxin"/>
    <property type="match status" value="1"/>
</dbReference>
<feature type="active site" description="Cysteine sulfenic acid (-SOH) intermediate; for peroxidase activity" evidence="12">
    <location>
        <position position="44"/>
    </location>
</feature>
<proteinExistence type="inferred from homology"/>
<evidence type="ECO:0000256" key="2">
    <source>
        <dbReference type="ARBA" id="ARBA00011245"/>
    </source>
</evidence>
<comment type="similarity">
    <text evidence="10">Belongs to the peroxiredoxin family. BCP/PrxQ subfamily.</text>
</comment>
<evidence type="ECO:0000259" key="13">
    <source>
        <dbReference type="PROSITE" id="PS51352"/>
    </source>
</evidence>
<dbReference type="PANTHER" id="PTHR42801:SF4">
    <property type="entry name" value="AHPC_TSA FAMILY PROTEIN"/>
    <property type="match status" value="1"/>
</dbReference>
<dbReference type="PANTHER" id="PTHR42801">
    <property type="entry name" value="THIOREDOXIN-DEPENDENT PEROXIDE REDUCTASE"/>
    <property type="match status" value="1"/>
</dbReference>
<dbReference type="Proteomes" id="UP000177090">
    <property type="component" value="Unassembled WGS sequence"/>
</dbReference>
<keyword evidence="5" id="KW-0049">Antioxidant</keyword>
<evidence type="ECO:0000256" key="9">
    <source>
        <dbReference type="ARBA" id="ARBA00032824"/>
    </source>
</evidence>
<evidence type="ECO:0000256" key="10">
    <source>
        <dbReference type="ARBA" id="ARBA00038489"/>
    </source>
</evidence>
<keyword evidence="4" id="KW-0575">Peroxidase</keyword>
<dbReference type="GO" id="GO:0034599">
    <property type="term" value="P:cellular response to oxidative stress"/>
    <property type="evidence" value="ECO:0007669"/>
    <property type="project" value="TreeGrafter"/>
</dbReference>
<protein>
    <recommendedName>
        <fullName evidence="3">thioredoxin-dependent peroxiredoxin</fullName>
        <ecNumber evidence="3">1.11.1.24</ecNumber>
    </recommendedName>
    <alternativeName>
        <fullName evidence="9">Thioredoxin peroxidase</fullName>
    </alternativeName>
</protein>
<dbReference type="EC" id="1.11.1.24" evidence="3"/>
<keyword evidence="6" id="KW-0560">Oxidoreductase</keyword>
<dbReference type="CDD" id="cd03017">
    <property type="entry name" value="PRX_BCP"/>
    <property type="match status" value="1"/>
</dbReference>
<dbReference type="GO" id="GO:0008379">
    <property type="term" value="F:thioredoxin peroxidase activity"/>
    <property type="evidence" value="ECO:0007669"/>
    <property type="project" value="TreeGrafter"/>
</dbReference>
<dbReference type="PROSITE" id="PS51352">
    <property type="entry name" value="THIOREDOXIN_2"/>
    <property type="match status" value="1"/>
</dbReference>
<dbReference type="GO" id="GO:0005737">
    <property type="term" value="C:cytoplasm"/>
    <property type="evidence" value="ECO:0007669"/>
    <property type="project" value="TreeGrafter"/>
</dbReference>
<evidence type="ECO:0000313" key="15">
    <source>
        <dbReference type="Proteomes" id="UP000177090"/>
    </source>
</evidence>
<comment type="function">
    <text evidence="1">Thiol-specific peroxidase that catalyzes the reduction of hydrogen peroxide and organic hydroperoxides to water and alcohols, respectively. Plays a role in cell protection against oxidative stress by detoxifying peroxides and as sensor of hydrogen peroxide-mediated signaling events.</text>
</comment>
<reference evidence="14 15" key="1">
    <citation type="journal article" date="2016" name="Nat. Commun.">
        <title>Thousands of microbial genomes shed light on interconnected biogeochemical processes in an aquifer system.</title>
        <authorList>
            <person name="Anantharaman K."/>
            <person name="Brown C.T."/>
            <person name="Hug L.A."/>
            <person name="Sharon I."/>
            <person name="Castelle C.J."/>
            <person name="Probst A.J."/>
            <person name="Thomas B.C."/>
            <person name="Singh A."/>
            <person name="Wilkins M.J."/>
            <person name="Karaoz U."/>
            <person name="Brodie E.L."/>
            <person name="Williams K.H."/>
            <person name="Hubbard S.S."/>
            <person name="Banfield J.F."/>
        </authorList>
    </citation>
    <scope>NUCLEOTIDE SEQUENCE [LARGE SCALE GENOMIC DNA]</scope>
</reference>
<feature type="domain" description="Thioredoxin" evidence="13">
    <location>
        <begin position="2"/>
        <end position="141"/>
    </location>
</feature>
<sequence>MPEQGEQAPDFTLPDQYRALHTLAEYRGGWVLLYFYPKDDTPGCVKEACAIRDHFPRFQTGGLTVFGVSTDSIASHKKFVEKYSLPFTLLSDTGKRVIALYGITRRSSFLIAPDGTIAKVYEKVKPELHAEEVLRDFKALS</sequence>
<evidence type="ECO:0000313" key="14">
    <source>
        <dbReference type="EMBL" id="OHA60775.1"/>
    </source>
</evidence>
<dbReference type="InterPro" id="IPR000866">
    <property type="entry name" value="AhpC/TSA"/>
</dbReference>
<evidence type="ECO:0000256" key="6">
    <source>
        <dbReference type="ARBA" id="ARBA00023002"/>
    </source>
</evidence>
<evidence type="ECO:0000256" key="4">
    <source>
        <dbReference type="ARBA" id="ARBA00022559"/>
    </source>
</evidence>
<accession>A0A1G2QJI5</accession>